<feature type="non-terminal residue" evidence="2">
    <location>
        <position position="1"/>
    </location>
</feature>
<dbReference type="EMBL" id="CAJPIZ010017728">
    <property type="protein sequence ID" value="CAG2116239.1"/>
    <property type="molecule type" value="Genomic_DNA"/>
</dbReference>
<dbReference type="GO" id="GO:0035869">
    <property type="term" value="C:ciliary transition zone"/>
    <property type="evidence" value="ECO:0007669"/>
    <property type="project" value="TreeGrafter"/>
</dbReference>
<feature type="domain" description="C2" evidence="1">
    <location>
        <begin position="41"/>
        <end position="83"/>
    </location>
</feature>
<dbReference type="AlphaFoldDB" id="A0A7R9L8A0"/>
<reference evidence="2" key="1">
    <citation type="submission" date="2020-11" db="EMBL/GenBank/DDBJ databases">
        <authorList>
            <person name="Tran Van P."/>
        </authorList>
    </citation>
    <scope>NUCLEOTIDE SEQUENCE</scope>
</reference>
<gene>
    <name evidence="2" type="ORF">OSB1V03_LOCUS16200</name>
</gene>
<sequence>MHGLNVPIRKKDNIPATGGAIGSVGYGGSGSGDTGFPYECKVCPFVEAVFQRESARTNTAEGTKPTWNETFSLKFKAPESDNLCSSLAKISDCIYLNLFDEVILDSGETITSDGQKVIHKRTERRWLGSLKIPFSTLYLNSKIEGTFSLSTPLVLLGYEYDNKSYLLGSDTTTKNTSKQTYLTLFVTIDPSLQSPEPLVIKCDTVESESLELYAKKWQNKLKQEFPNRSIKTLAVNMEAKSVLVCRYLRPLKPPEDFLVNFNVTNDIMARLARFVSLIPKVPDSVALPGVCDIWCACDQFLDMMLGGE</sequence>
<dbReference type="GO" id="GO:1904491">
    <property type="term" value="P:protein localization to ciliary transition zone"/>
    <property type="evidence" value="ECO:0007669"/>
    <property type="project" value="TreeGrafter"/>
</dbReference>
<name>A0A7R9L8A0_9ACAR</name>
<protein>
    <recommendedName>
        <fullName evidence="1">C2 domain-containing protein</fullName>
    </recommendedName>
</protein>
<evidence type="ECO:0000313" key="2">
    <source>
        <dbReference type="EMBL" id="CAD7635809.1"/>
    </source>
</evidence>
<accession>A0A7R9L8A0</accession>
<dbReference type="InterPro" id="IPR052434">
    <property type="entry name" value="Tectonic-like_complex_comp"/>
</dbReference>
<dbReference type="SUPFAM" id="SSF49562">
    <property type="entry name" value="C2 domain (Calcium/lipid-binding domain, CaLB)"/>
    <property type="match status" value="1"/>
</dbReference>
<dbReference type="Pfam" id="PF00168">
    <property type="entry name" value="C2"/>
    <property type="match status" value="1"/>
</dbReference>
<evidence type="ECO:0000313" key="3">
    <source>
        <dbReference type="Proteomes" id="UP000759131"/>
    </source>
</evidence>
<dbReference type="EMBL" id="OC872303">
    <property type="protein sequence ID" value="CAD7635809.1"/>
    <property type="molecule type" value="Genomic_DNA"/>
</dbReference>
<dbReference type="Proteomes" id="UP000759131">
    <property type="component" value="Unassembled WGS sequence"/>
</dbReference>
<proteinExistence type="predicted"/>
<keyword evidence="3" id="KW-1185">Reference proteome</keyword>
<dbReference type="InterPro" id="IPR000008">
    <property type="entry name" value="C2_dom"/>
</dbReference>
<dbReference type="PANTHER" id="PTHR20837:SF0">
    <property type="entry name" value="COILED-COIL AND C2 DOMAIN-CONTAINING PROTEIN 2A"/>
    <property type="match status" value="1"/>
</dbReference>
<dbReference type="InterPro" id="IPR035892">
    <property type="entry name" value="C2_domain_sf"/>
</dbReference>
<dbReference type="OrthoDB" id="2162143at2759"/>
<dbReference type="GO" id="GO:1905515">
    <property type="term" value="P:non-motile cilium assembly"/>
    <property type="evidence" value="ECO:0007669"/>
    <property type="project" value="TreeGrafter"/>
</dbReference>
<dbReference type="Gene3D" id="2.60.40.150">
    <property type="entry name" value="C2 domain"/>
    <property type="match status" value="1"/>
</dbReference>
<dbReference type="PANTHER" id="PTHR20837">
    <property type="entry name" value="CENTROSOMAL PROTEIN-RELATED"/>
    <property type="match status" value="1"/>
</dbReference>
<organism evidence="2">
    <name type="scientific">Medioppia subpectinata</name>
    <dbReference type="NCBI Taxonomy" id="1979941"/>
    <lineage>
        <taxon>Eukaryota</taxon>
        <taxon>Metazoa</taxon>
        <taxon>Ecdysozoa</taxon>
        <taxon>Arthropoda</taxon>
        <taxon>Chelicerata</taxon>
        <taxon>Arachnida</taxon>
        <taxon>Acari</taxon>
        <taxon>Acariformes</taxon>
        <taxon>Sarcoptiformes</taxon>
        <taxon>Oribatida</taxon>
        <taxon>Brachypylina</taxon>
        <taxon>Oppioidea</taxon>
        <taxon>Oppiidae</taxon>
        <taxon>Medioppia</taxon>
    </lineage>
</organism>
<evidence type="ECO:0000259" key="1">
    <source>
        <dbReference type="Pfam" id="PF00168"/>
    </source>
</evidence>